<gene>
    <name evidence="2" type="ORF">SAMN05421858_1482</name>
</gene>
<protein>
    <submittedName>
        <fullName evidence="2">Uncharacterized protein</fullName>
    </submittedName>
</protein>
<reference evidence="3" key="1">
    <citation type="submission" date="2017-01" db="EMBL/GenBank/DDBJ databases">
        <authorList>
            <person name="Varghese N."/>
            <person name="Submissions S."/>
        </authorList>
    </citation>
    <scope>NUCLEOTIDE SEQUENCE [LARGE SCALE GENOMIC DNA]</scope>
    <source>
        <strain evidence="3">CGMCC 1.7737</strain>
    </source>
</reference>
<keyword evidence="1" id="KW-0472">Membrane</keyword>
<evidence type="ECO:0000256" key="1">
    <source>
        <dbReference type="SAM" id="Phobius"/>
    </source>
</evidence>
<proteinExistence type="predicted"/>
<organism evidence="2 3">
    <name type="scientific">Haladaptatus litoreus</name>
    <dbReference type="NCBI Taxonomy" id="553468"/>
    <lineage>
        <taxon>Archaea</taxon>
        <taxon>Methanobacteriati</taxon>
        <taxon>Methanobacteriota</taxon>
        <taxon>Stenosarchaea group</taxon>
        <taxon>Halobacteria</taxon>
        <taxon>Halobacteriales</taxon>
        <taxon>Haladaptataceae</taxon>
        <taxon>Haladaptatus</taxon>
    </lineage>
</organism>
<name>A0A1N6YAQ5_9EURY</name>
<feature type="transmembrane region" description="Helical" evidence="1">
    <location>
        <begin position="33"/>
        <end position="53"/>
    </location>
</feature>
<dbReference type="Proteomes" id="UP000186914">
    <property type="component" value="Unassembled WGS sequence"/>
</dbReference>
<evidence type="ECO:0000313" key="3">
    <source>
        <dbReference type="Proteomes" id="UP000186914"/>
    </source>
</evidence>
<dbReference type="AlphaFoldDB" id="A0A1N6YAQ5"/>
<sequence length="58" mass="5995">MPAIETYLTAIVVLLTLIAALLVGVVVSLGTGAMVSTSLVLVLLGIIFMTIHAERQSA</sequence>
<dbReference type="EMBL" id="FTNO01000001">
    <property type="protein sequence ID" value="SIR11603.1"/>
    <property type="molecule type" value="Genomic_DNA"/>
</dbReference>
<accession>A0A1N6YAQ5</accession>
<keyword evidence="3" id="KW-1185">Reference proteome</keyword>
<keyword evidence="1" id="KW-1133">Transmembrane helix</keyword>
<evidence type="ECO:0000313" key="2">
    <source>
        <dbReference type="EMBL" id="SIR11603.1"/>
    </source>
</evidence>
<keyword evidence="1" id="KW-0812">Transmembrane</keyword>
<feature type="transmembrane region" description="Helical" evidence="1">
    <location>
        <begin position="7"/>
        <end position="27"/>
    </location>
</feature>
<dbReference type="RefSeq" id="WP_175609635.1">
    <property type="nucleotide sequence ID" value="NZ_FTNO01000001.1"/>
</dbReference>